<proteinExistence type="inferred from homology"/>
<feature type="active site" description="Charge relay system" evidence="4">
    <location>
        <position position="601"/>
    </location>
</feature>
<dbReference type="CDD" id="cd00306">
    <property type="entry name" value="Peptidases_S8_S53"/>
    <property type="match status" value="1"/>
</dbReference>
<keyword evidence="8" id="KW-1185">Reference proteome</keyword>
<evidence type="ECO:0000256" key="4">
    <source>
        <dbReference type="PROSITE-ProRule" id="PRU01240"/>
    </source>
</evidence>
<dbReference type="SUPFAM" id="SSF52743">
    <property type="entry name" value="Subtilisin-like"/>
    <property type="match status" value="1"/>
</dbReference>
<keyword evidence="2 4" id="KW-0378">Hydrolase</keyword>
<dbReference type="STRING" id="490622.A0A395NB69"/>
<feature type="domain" description="Peptidase S8/S53" evidence="5">
    <location>
        <begin position="595"/>
        <end position="814"/>
    </location>
</feature>
<evidence type="ECO:0000313" key="8">
    <source>
        <dbReference type="Proteomes" id="UP000266272"/>
    </source>
</evidence>
<dbReference type="OrthoDB" id="206201at2759"/>
<keyword evidence="1 4" id="KW-0645">Protease</keyword>
<dbReference type="Gene3D" id="3.40.50.200">
    <property type="entry name" value="Peptidase S8/S53 domain"/>
    <property type="match status" value="1"/>
</dbReference>
<dbReference type="PRINTS" id="PR00723">
    <property type="entry name" value="SUBTILISIN"/>
</dbReference>
<dbReference type="GO" id="GO:0006508">
    <property type="term" value="P:proteolysis"/>
    <property type="evidence" value="ECO:0007669"/>
    <property type="project" value="UniProtKB-KW"/>
</dbReference>
<dbReference type="AlphaFoldDB" id="A0A395NB69"/>
<dbReference type="PROSITE" id="PS51892">
    <property type="entry name" value="SUBTILASE"/>
    <property type="match status" value="1"/>
</dbReference>
<dbReference type="EMBL" id="PXOA01000660">
    <property type="protein sequence ID" value="RFU73338.1"/>
    <property type="molecule type" value="Genomic_DNA"/>
</dbReference>
<dbReference type="GO" id="GO:0004252">
    <property type="term" value="F:serine-type endopeptidase activity"/>
    <property type="evidence" value="ECO:0007669"/>
    <property type="project" value="UniProtKB-UniRule"/>
</dbReference>
<dbReference type="Pfam" id="PF24476">
    <property type="entry name" value="DUF7580"/>
    <property type="match status" value="1"/>
</dbReference>
<evidence type="ECO:0000259" key="6">
    <source>
        <dbReference type="Pfam" id="PF24476"/>
    </source>
</evidence>
<gene>
    <name evidence="7" type="ORF">TARUN_8912</name>
</gene>
<keyword evidence="3 4" id="KW-0720">Serine protease</keyword>
<accession>A0A395NB69</accession>
<dbReference type="Proteomes" id="UP000266272">
    <property type="component" value="Unassembled WGS sequence"/>
</dbReference>
<evidence type="ECO:0000256" key="2">
    <source>
        <dbReference type="ARBA" id="ARBA00022801"/>
    </source>
</evidence>
<comment type="similarity">
    <text evidence="4">Belongs to the peptidase S8 family.</text>
</comment>
<sequence length="877" mass="98808">MSSEDPLDFAYTAIARVADIASLLGVQHKRPICGRLGAELLLVADYLDTADHDQEERLRLRISKLLKDVETICSETWRTELSPNKSNHTLLKAIARAEPNSLQYMRAQTDIQQGIINITSTGGSDAEKAIAHLQRFMKKHGDTRRAEGGEDVPKSLPAEYINENKALVNILQEQMCCTCNITTTQQVHRRHLAKLLLRPPSQITKEQGQARFDMLFSSAPVSDESQFGYWQDVELIVSQVKKKSKKRVTFSNHNTVVPQPAPSSHLVQVDRGQFCKLLRLEADSRVCLVVQDGKLQQSGFKPIEQIVEHVPGISLGNILRMYHLTAKMKVSLAYILAHAVWQYYDSDWMKTQWTGDSIQFMKERPSHNMIGGQSSLFAWKPYLSVHFIQKDQLPNESSITDGRIHPFPKIQALGIMLVEIGIGSPLYRNSNEHPSQSQAAKANKDLLLAIQYAQDEKLWEDCDYPSYLSSVKSCLDPGIFLGHSEDAESLRERRDTLYNKVVFPLEELLRGTQWINHLTEIGPLSHPAKRLFNQTVSEQAYTENTTTESSSARRKVKKVLTRSQKDAKLWLSRIQRLNEELSDSSIVAVTSSTPVRIAVLDTGCDTNALFFFDPANSRRLKEWKDWTNEPGEWEDSHGHGTHLTSLLMKIAPEAHVYVARVTKSPDELFNSSENVAKAISWASKEWKADIISMSFGFADEQLCISRAIRGVMHDRDDSVLLFAAASNYGANEKEMFPARHDSVISIRGTNANGDFEDFNPPRSQNEERVIGTLGLDVPSAWLSDYDEEKYQSGTSVATAVAAGIAGLLLGYISSKSEKSSFSELNKKLRTRQGMRSVFMELASRTQKEHYLYLTPWKLMGKSEEVRWATFVAALDEV</sequence>
<evidence type="ECO:0000256" key="1">
    <source>
        <dbReference type="ARBA" id="ARBA00022670"/>
    </source>
</evidence>
<dbReference type="InterPro" id="IPR056002">
    <property type="entry name" value="DUF7580"/>
</dbReference>
<feature type="active site" description="Charge relay system" evidence="4">
    <location>
        <position position="639"/>
    </location>
</feature>
<protein>
    <submittedName>
        <fullName evidence="7">Uncharacterized protein</fullName>
    </submittedName>
</protein>
<evidence type="ECO:0000259" key="5">
    <source>
        <dbReference type="Pfam" id="PF00082"/>
    </source>
</evidence>
<evidence type="ECO:0000313" key="7">
    <source>
        <dbReference type="EMBL" id="RFU73338.1"/>
    </source>
</evidence>
<dbReference type="PANTHER" id="PTHR35186">
    <property type="entry name" value="ANK_REP_REGION DOMAIN-CONTAINING PROTEIN"/>
    <property type="match status" value="1"/>
</dbReference>
<dbReference type="InterPro" id="IPR015500">
    <property type="entry name" value="Peptidase_S8_subtilisin-rel"/>
</dbReference>
<feature type="active site" description="Charge relay system" evidence="4">
    <location>
        <position position="795"/>
    </location>
</feature>
<dbReference type="InterPro" id="IPR000209">
    <property type="entry name" value="Peptidase_S8/S53_dom"/>
</dbReference>
<feature type="domain" description="DUF7580" evidence="6">
    <location>
        <begin position="164"/>
        <end position="509"/>
    </location>
</feature>
<dbReference type="PANTHER" id="PTHR35186:SF4">
    <property type="entry name" value="PRION-INHIBITION AND PROPAGATION HELO DOMAIN-CONTAINING PROTEIN"/>
    <property type="match status" value="1"/>
</dbReference>
<evidence type="ECO:0000256" key="3">
    <source>
        <dbReference type="ARBA" id="ARBA00022825"/>
    </source>
</evidence>
<organism evidence="7 8">
    <name type="scientific">Trichoderma arundinaceum</name>
    <dbReference type="NCBI Taxonomy" id="490622"/>
    <lineage>
        <taxon>Eukaryota</taxon>
        <taxon>Fungi</taxon>
        <taxon>Dikarya</taxon>
        <taxon>Ascomycota</taxon>
        <taxon>Pezizomycotina</taxon>
        <taxon>Sordariomycetes</taxon>
        <taxon>Hypocreomycetidae</taxon>
        <taxon>Hypocreales</taxon>
        <taxon>Hypocreaceae</taxon>
        <taxon>Trichoderma</taxon>
    </lineage>
</organism>
<reference evidence="7 8" key="1">
    <citation type="journal article" date="2018" name="PLoS Pathog.">
        <title>Evolution of structural diversity of trichothecenes, a family of toxins produced by plant pathogenic and entomopathogenic fungi.</title>
        <authorList>
            <person name="Proctor R.H."/>
            <person name="McCormick S.P."/>
            <person name="Kim H.S."/>
            <person name="Cardoza R.E."/>
            <person name="Stanley A.M."/>
            <person name="Lindo L."/>
            <person name="Kelly A."/>
            <person name="Brown D.W."/>
            <person name="Lee T."/>
            <person name="Vaughan M.M."/>
            <person name="Alexander N.J."/>
            <person name="Busman M."/>
            <person name="Gutierrez S."/>
        </authorList>
    </citation>
    <scope>NUCLEOTIDE SEQUENCE [LARGE SCALE GENOMIC DNA]</scope>
    <source>
        <strain evidence="7 8">IBT 40837</strain>
    </source>
</reference>
<dbReference type="InterPro" id="IPR036852">
    <property type="entry name" value="Peptidase_S8/S53_dom_sf"/>
</dbReference>
<name>A0A395NB69_TRIAR</name>
<dbReference type="Pfam" id="PF00082">
    <property type="entry name" value="Peptidase_S8"/>
    <property type="match status" value="1"/>
</dbReference>
<comment type="caution">
    <text evidence="7">The sequence shown here is derived from an EMBL/GenBank/DDBJ whole genome shotgun (WGS) entry which is preliminary data.</text>
</comment>